<evidence type="ECO:0008006" key="4">
    <source>
        <dbReference type="Google" id="ProtNLM"/>
    </source>
</evidence>
<proteinExistence type="predicted"/>
<dbReference type="EMBL" id="CP144099">
    <property type="protein sequence ID" value="WWC86956.1"/>
    <property type="molecule type" value="Genomic_DNA"/>
</dbReference>
<evidence type="ECO:0000256" key="1">
    <source>
        <dbReference type="SAM" id="MobiDB-lite"/>
    </source>
</evidence>
<name>A0AAX4JNG4_9TREE</name>
<dbReference type="AlphaFoldDB" id="A0AAX4JNG4"/>
<dbReference type="Proteomes" id="UP001355207">
    <property type="component" value="Chromosome 2"/>
</dbReference>
<feature type="compositionally biased region" description="Polar residues" evidence="1">
    <location>
        <begin position="443"/>
        <end position="461"/>
    </location>
</feature>
<reference evidence="2 3" key="1">
    <citation type="submission" date="2024-01" db="EMBL/GenBank/DDBJ databases">
        <title>Comparative genomics of Cryptococcus and Kwoniella reveals pathogenesis evolution and contrasting modes of karyotype evolution via chromosome fusion or intercentromeric recombination.</title>
        <authorList>
            <person name="Coelho M.A."/>
            <person name="David-Palma M."/>
            <person name="Shea T."/>
            <person name="Bowers K."/>
            <person name="McGinley-Smith S."/>
            <person name="Mohammad A.W."/>
            <person name="Gnirke A."/>
            <person name="Yurkov A.M."/>
            <person name="Nowrousian M."/>
            <person name="Sun S."/>
            <person name="Cuomo C.A."/>
            <person name="Heitman J."/>
        </authorList>
    </citation>
    <scope>NUCLEOTIDE SEQUENCE [LARGE SCALE GENOMIC DNA]</scope>
    <source>
        <strain evidence="2 3">CBS 6074</strain>
    </source>
</reference>
<gene>
    <name evidence="2" type="ORF">L201_001837</name>
</gene>
<evidence type="ECO:0000313" key="2">
    <source>
        <dbReference type="EMBL" id="WWC86956.1"/>
    </source>
</evidence>
<evidence type="ECO:0000313" key="3">
    <source>
        <dbReference type="Proteomes" id="UP001355207"/>
    </source>
</evidence>
<sequence length="495" mass="57354">MGNKLFKRLFNDKLSFKRSPHFVDALEELPTVLSEKDISPIPVFLKPRLPLELILYIVELSRHSIFTLKSLALVNRAISQYALQLIWREISVGLTEKHPVGSTRSSTKPVKTNTNVNMGMIKNIKSIRTSRKIKKDMTWNTRDQTRIINCYFNNYTYLNRINLIGRKNKQFKNLRTLKIHLNSIKGISGKNGCSTRSSISEDIISKNYARKLPTNFDKLIFIGLPDSFYRDYSNVDSGSDEEPEVEGLDGELDTRSARKPKIKSTLKNLPHPGPSKLIFIFKQGNNEVTNTEDNLIKFIKEIYRKAKVPNLKELNIIFLLDHVNYSQNKILRLRQDFSLFKLDLIDLLSYLSYEYPPVSVKLVNFNCLDSVYLGISSFPLNDNNNNEGEGSIYFKTLQSDQDSHQVNVDNDESINEYIKNQVQTEARKLHVKILDDIPLVKQKPSSSLGRSNNPNTDSGESMETFKKQRMMTLRQYLKEEDWEDELEWEDVEYYL</sequence>
<protein>
    <recommendedName>
        <fullName evidence="4">F-box domain-containing protein</fullName>
    </recommendedName>
</protein>
<dbReference type="GeneID" id="91092509"/>
<feature type="region of interest" description="Disordered" evidence="1">
    <location>
        <begin position="442"/>
        <end position="465"/>
    </location>
</feature>
<dbReference type="RefSeq" id="XP_066073719.1">
    <property type="nucleotide sequence ID" value="XM_066217622.1"/>
</dbReference>
<organism evidence="2 3">
    <name type="scientific">Kwoniella dendrophila CBS 6074</name>
    <dbReference type="NCBI Taxonomy" id="1295534"/>
    <lineage>
        <taxon>Eukaryota</taxon>
        <taxon>Fungi</taxon>
        <taxon>Dikarya</taxon>
        <taxon>Basidiomycota</taxon>
        <taxon>Agaricomycotina</taxon>
        <taxon>Tremellomycetes</taxon>
        <taxon>Tremellales</taxon>
        <taxon>Cryptococcaceae</taxon>
        <taxon>Kwoniella</taxon>
    </lineage>
</organism>
<keyword evidence="3" id="KW-1185">Reference proteome</keyword>
<accession>A0AAX4JNG4</accession>